<name>A0A9Q0NF33_9DIPT</name>
<keyword evidence="1" id="KW-0479">Metal-binding</keyword>
<keyword evidence="3" id="KW-0862">Zinc</keyword>
<reference evidence="7" key="1">
    <citation type="submission" date="2022-07" db="EMBL/GenBank/DDBJ databases">
        <authorList>
            <person name="Trinca V."/>
            <person name="Uliana J.V.C."/>
            <person name="Torres T.T."/>
            <person name="Ward R.J."/>
            <person name="Monesi N."/>
        </authorList>
    </citation>
    <scope>NUCLEOTIDE SEQUENCE</scope>
    <source>
        <strain evidence="7">HSMRA1968</strain>
        <tissue evidence="7">Whole embryos</tissue>
    </source>
</reference>
<evidence type="ECO:0000256" key="1">
    <source>
        <dbReference type="ARBA" id="ARBA00022723"/>
    </source>
</evidence>
<comment type="caution">
    <text evidence="7">The sequence shown here is derived from an EMBL/GenBank/DDBJ whole genome shotgun (WGS) entry which is preliminary data.</text>
</comment>
<organism evidence="7 8">
    <name type="scientific">Pseudolycoriella hygida</name>
    <dbReference type="NCBI Taxonomy" id="35572"/>
    <lineage>
        <taxon>Eukaryota</taxon>
        <taxon>Metazoa</taxon>
        <taxon>Ecdysozoa</taxon>
        <taxon>Arthropoda</taxon>
        <taxon>Hexapoda</taxon>
        <taxon>Insecta</taxon>
        <taxon>Pterygota</taxon>
        <taxon>Neoptera</taxon>
        <taxon>Endopterygota</taxon>
        <taxon>Diptera</taxon>
        <taxon>Nematocera</taxon>
        <taxon>Sciaroidea</taxon>
        <taxon>Sciaridae</taxon>
        <taxon>Pseudolycoriella</taxon>
    </lineage>
</organism>
<evidence type="ECO:0000256" key="5">
    <source>
        <dbReference type="PROSITE-ProRule" id="PRU00309"/>
    </source>
</evidence>
<dbReference type="SUPFAM" id="SSF57716">
    <property type="entry name" value="Glucocorticoid receptor-like (DNA-binding domain)"/>
    <property type="match status" value="1"/>
</dbReference>
<dbReference type="EMBL" id="WJQU01000001">
    <property type="protein sequence ID" value="KAJ6649033.1"/>
    <property type="molecule type" value="Genomic_DNA"/>
</dbReference>
<evidence type="ECO:0000256" key="3">
    <source>
        <dbReference type="ARBA" id="ARBA00022833"/>
    </source>
</evidence>
<evidence type="ECO:0000256" key="4">
    <source>
        <dbReference type="ARBA" id="ARBA00023125"/>
    </source>
</evidence>
<gene>
    <name evidence="7" type="ORF">Bhyg_04265</name>
</gene>
<keyword evidence="4 5" id="KW-0238">DNA-binding</keyword>
<keyword evidence="2 5" id="KW-0863">Zinc-finger</keyword>
<dbReference type="GO" id="GO:0008270">
    <property type="term" value="F:zinc ion binding"/>
    <property type="evidence" value="ECO:0007669"/>
    <property type="project" value="UniProtKB-KW"/>
</dbReference>
<feature type="domain" description="THAP-type" evidence="6">
    <location>
        <begin position="4"/>
        <end position="99"/>
    </location>
</feature>
<keyword evidence="8" id="KW-1185">Reference proteome</keyword>
<evidence type="ECO:0000256" key="2">
    <source>
        <dbReference type="ARBA" id="ARBA00022771"/>
    </source>
</evidence>
<dbReference type="PROSITE" id="PS50950">
    <property type="entry name" value="ZF_THAP"/>
    <property type="match status" value="1"/>
</dbReference>
<sequence length="99" mass="11370">MLNMVQSCLIIACKSRYNKSDGISFFSFPSNKIESEKWRDSILNNQKGVYGGRSVTTNDFPSNKIESEKWRDSILNNQKGVITKNSKICQFHFNEISIN</sequence>
<dbReference type="InterPro" id="IPR006612">
    <property type="entry name" value="THAP_Znf"/>
</dbReference>
<evidence type="ECO:0000313" key="7">
    <source>
        <dbReference type="EMBL" id="KAJ6649033.1"/>
    </source>
</evidence>
<evidence type="ECO:0000313" key="8">
    <source>
        <dbReference type="Proteomes" id="UP001151699"/>
    </source>
</evidence>
<proteinExistence type="predicted"/>
<accession>A0A9Q0NF33</accession>
<evidence type="ECO:0000259" key="6">
    <source>
        <dbReference type="PROSITE" id="PS50950"/>
    </source>
</evidence>
<dbReference type="Proteomes" id="UP001151699">
    <property type="component" value="Chromosome A"/>
</dbReference>
<dbReference type="GO" id="GO:0003677">
    <property type="term" value="F:DNA binding"/>
    <property type="evidence" value="ECO:0007669"/>
    <property type="project" value="UniProtKB-UniRule"/>
</dbReference>
<dbReference type="OrthoDB" id="7312725at2759"/>
<protein>
    <recommendedName>
        <fullName evidence="6">THAP-type domain-containing protein</fullName>
    </recommendedName>
</protein>
<dbReference type="AlphaFoldDB" id="A0A9Q0NF33"/>